<dbReference type="EMBL" id="VSWD01000011">
    <property type="protein sequence ID" value="KAK3087049.1"/>
    <property type="molecule type" value="Genomic_DNA"/>
</dbReference>
<evidence type="ECO:0000259" key="2">
    <source>
        <dbReference type="Pfam" id="PF02014"/>
    </source>
</evidence>
<evidence type="ECO:0000313" key="3">
    <source>
        <dbReference type="EMBL" id="KAK3087049.1"/>
    </source>
</evidence>
<sequence>MAASYQKFTVAVLVLVSVILYVNSFIIGAPPDTCGNPTTFHTEPLNDSHVGQYLPQDIDKAPYKLFVNARRYENYTFARLKGKEKNAVRITLRAAPGDTHTGNTNKTEVSVDWIPPVGCNLGDVQFVATVVRGYSEYWVDIRSDVIQPSGFVRRSLLCELYVDPYNRRLQRRVLQALRELRRRQRQTRAKKGLIKSVVNRRHWLQANHYLLITICRTGFKLTFMK</sequence>
<comment type="caution">
    <text evidence="3">The sequence shown here is derived from an EMBL/GenBank/DDBJ whole genome shotgun (WGS) entry which is preliminary data.</text>
</comment>
<protein>
    <recommendedName>
        <fullName evidence="2">Reelin domain-containing protein</fullName>
    </recommendedName>
</protein>
<accession>A0AA88XJR0</accession>
<evidence type="ECO:0000256" key="1">
    <source>
        <dbReference type="SAM" id="SignalP"/>
    </source>
</evidence>
<dbReference type="Pfam" id="PF02014">
    <property type="entry name" value="Reeler"/>
    <property type="match status" value="1"/>
</dbReference>
<dbReference type="Gene3D" id="2.60.40.4060">
    <property type="entry name" value="Reeler domain"/>
    <property type="match status" value="1"/>
</dbReference>
<dbReference type="InterPro" id="IPR002861">
    <property type="entry name" value="Reeler_dom"/>
</dbReference>
<keyword evidence="4" id="KW-1185">Reference proteome</keyword>
<gene>
    <name evidence="3" type="ORF">FSP39_000982</name>
</gene>
<reference evidence="3" key="1">
    <citation type="submission" date="2019-08" db="EMBL/GenBank/DDBJ databases">
        <title>The improved chromosome-level genome for the pearl oyster Pinctada fucata martensii using PacBio sequencing and Hi-C.</title>
        <authorList>
            <person name="Zheng Z."/>
        </authorList>
    </citation>
    <scope>NUCLEOTIDE SEQUENCE</scope>
    <source>
        <strain evidence="3">ZZ-2019</strain>
        <tissue evidence="3">Adductor muscle</tissue>
    </source>
</reference>
<feature type="signal peptide" evidence="1">
    <location>
        <begin position="1"/>
        <end position="24"/>
    </location>
</feature>
<feature type="domain" description="Reelin" evidence="2">
    <location>
        <begin position="99"/>
        <end position="139"/>
    </location>
</feature>
<proteinExistence type="predicted"/>
<dbReference type="CDD" id="cd08544">
    <property type="entry name" value="Reeler"/>
    <property type="match status" value="1"/>
</dbReference>
<dbReference type="InterPro" id="IPR042307">
    <property type="entry name" value="Reeler_sf"/>
</dbReference>
<evidence type="ECO:0000313" key="4">
    <source>
        <dbReference type="Proteomes" id="UP001186944"/>
    </source>
</evidence>
<keyword evidence="1" id="KW-0732">Signal</keyword>
<name>A0AA88XJR0_PINIB</name>
<dbReference type="Proteomes" id="UP001186944">
    <property type="component" value="Unassembled WGS sequence"/>
</dbReference>
<feature type="chain" id="PRO_5041729083" description="Reelin domain-containing protein" evidence="1">
    <location>
        <begin position="25"/>
        <end position="225"/>
    </location>
</feature>
<dbReference type="AlphaFoldDB" id="A0AA88XJR0"/>
<organism evidence="3 4">
    <name type="scientific">Pinctada imbricata</name>
    <name type="common">Atlantic pearl-oyster</name>
    <name type="synonym">Pinctada martensii</name>
    <dbReference type="NCBI Taxonomy" id="66713"/>
    <lineage>
        <taxon>Eukaryota</taxon>
        <taxon>Metazoa</taxon>
        <taxon>Spiralia</taxon>
        <taxon>Lophotrochozoa</taxon>
        <taxon>Mollusca</taxon>
        <taxon>Bivalvia</taxon>
        <taxon>Autobranchia</taxon>
        <taxon>Pteriomorphia</taxon>
        <taxon>Pterioida</taxon>
        <taxon>Pterioidea</taxon>
        <taxon>Pteriidae</taxon>
        <taxon>Pinctada</taxon>
    </lineage>
</organism>